<dbReference type="PANTHER" id="PTHR46568">
    <property type="entry name" value="ALKYLDIHYDROXYACETONEPHOSPHATE SYNTHASE, PEROXISOMAL"/>
    <property type="match status" value="1"/>
</dbReference>
<reference evidence="7" key="1">
    <citation type="submission" date="2022-03" db="EMBL/GenBank/DDBJ databases">
        <authorList>
            <person name="Santos J.D.N."/>
            <person name="Kallscheuer N."/>
            <person name="Jogler C."/>
            <person name="Lage O.M."/>
        </authorList>
    </citation>
    <scope>NUCLEOTIDE SEQUENCE</scope>
    <source>
        <strain evidence="7">M600PL45_2</strain>
    </source>
</reference>
<evidence type="ECO:0000313" key="8">
    <source>
        <dbReference type="Proteomes" id="UP001166784"/>
    </source>
</evidence>
<dbReference type="InterPro" id="IPR016169">
    <property type="entry name" value="FAD-bd_PCMH_sub2"/>
</dbReference>
<name>A0ABS9SZ97_9ACTN</name>
<evidence type="ECO:0000256" key="1">
    <source>
        <dbReference type="ARBA" id="ARBA00008000"/>
    </source>
</evidence>
<evidence type="ECO:0000256" key="5">
    <source>
        <dbReference type="SAM" id="MobiDB-lite"/>
    </source>
</evidence>
<dbReference type="Gene3D" id="3.30.43.10">
    <property type="entry name" value="Uridine Diphospho-n-acetylenolpyruvylglucosamine Reductase, domain 2"/>
    <property type="match status" value="1"/>
</dbReference>
<dbReference type="InterPro" id="IPR036318">
    <property type="entry name" value="FAD-bd_PCMH-like_sf"/>
</dbReference>
<reference evidence="7" key="2">
    <citation type="journal article" date="2023" name="Int. J. Syst. Evol. Microbiol.">
        <title>Streptomyces marispadix sp. nov., isolated from marine beach sediment of the Northern Coast of Portugal.</title>
        <authorList>
            <person name="dos Santos J.D.N."/>
            <person name="Vitorino I.R."/>
            <person name="Kallscheuer N."/>
            <person name="Srivastava A."/>
            <person name="Krautwurst S."/>
            <person name="Marz M."/>
            <person name="Jogler C."/>
            <person name="Lobo Da Cunha A."/>
            <person name="Catita J."/>
            <person name="Goncalves H."/>
            <person name="Gonzalez I."/>
            <person name="Reyes F."/>
            <person name="Lage O.M."/>
        </authorList>
    </citation>
    <scope>NUCLEOTIDE SEQUENCE</scope>
    <source>
        <strain evidence="7">M600PL45_2</strain>
    </source>
</reference>
<dbReference type="InterPro" id="IPR004113">
    <property type="entry name" value="FAD-bd_oxidored_4_C"/>
</dbReference>
<gene>
    <name evidence="7" type="ORF">MMA15_13410</name>
</gene>
<keyword evidence="8" id="KW-1185">Reference proteome</keyword>
<evidence type="ECO:0000259" key="6">
    <source>
        <dbReference type="PROSITE" id="PS51387"/>
    </source>
</evidence>
<dbReference type="Pfam" id="PF02913">
    <property type="entry name" value="FAD-oxidase_C"/>
    <property type="match status" value="1"/>
</dbReference>
<keyword evidence="4" id="KW-0560">Oxidoreductase</keyword>
<evidence type="ECO:0000256" key="2">
    <source>
        <dbReference type="ARBA" id="ARBA00022630"/>
    </source>
</evidence>
<dbReference type="PROSITE" id="PS51387">
    <property type="entry name" value="FAD_PCMH"/>
    <property type="match status" value="1"/>
</dbReference>
<organism evidence="7 8">
    <name type="scientific">Streptomyces marispadix</name>
    <dbReference type="NCBI Taxonomy" id="2922868"/>
    <lineage>
        <taxon>Bacteria</taxon>
        <taxon>Bacillati</taxon>
        <taxon>Actinomycetota</taxon>
        <taxon>Actinomycetes</taxon>
        <taxon>Kitasatosporales</taxon>
        <taxon>Streptomycetaceae</taxon>
        <taxon>Streptomyces</taxon>
    </lineage>
</organism>
<dbReference type="InterPro" id="IPR016164">
    <property type="entry name" value="FAD-linked_Oxase-like_C"/>
</dbReference>
<proteinExistence type="inferred from homology"/>
<feature type="region of interest" description="Disordered" evidence="5">
    <location>
        <begin position="367"/>
        <end position="393"/>
    </location>
</feature>
<dbReference type="InterPro" id="IPR025650">
    <property type="entry name" value="Alkyl-DHAP_Synthase"/>
</dbReference>
<dbReference type="InterPro" id="IPR006094">
    <property type="entry name" value="Oxid_FAD_bind_N"/>
</dbReference>
<dbReference type="InterPro" id="IPR016167">
    <property type="entry name" value="FAD-bd_PCMH_sub1"/>
</dbReference>
<dbReference type="Proteomes" id="UP001166784">
    <property type="component" value="Unassembled WGS sequence"/>
</dbReference>
<dbReference type="EMBL" id="JAKWJU010000002">
    <property type="protein sequence ID" value="MCH6161361.1"/>
    <property type="molecule type" value="Genomic_DNA"/>
</dbReference>
<comment type="caution">
    <text evidence="7">The sequence shown here is derived from an EMBL/GenBank/DDBJ whole genome shotgun (WGS) entry which is preliminary data.</text>
</comment>
<evidence type="ECO:0000256" key="4">
    <source>
        <dbReference type="ARBA" id="ARBA00023002"/>
    </source>
</evidence>
<evidence type="ECO:0000256" key="3">
    <source>
        <dbReference type="ARBA" id="ARBA00022827"/>
    </source>
</evidence>
<dbReference type="InterPro" id="IPR016166">
    <property type="entry name" value="FAD-bd_PCMH"/>
</dbReference>
<protein>
    <submittedName>
        <fullName evidence="7">FAD-binding oxidoreductase</fullName>
    </submittedName>
</protein>
<dbReference type="Gene3D" id="3.30.70.3450">
    <property type="match status" value="1"/>
</dbReference>
<accession>A0ABS9SZ97</accession>
<dbReference type="SUPFAM" id="SSF56176">
    <property type="entry name" value="FAD-binding/transporter-associated domain-like"/>
    <property type="match status" value="1"/>
</dbReference>
<evidence type="ECO:0000313" key="7">
    <source>
        <dbReference type="EMBL" id="MCH6161361.1"/>
    </source>
</evidence>
<keyword evidence="3" id="KW-0274">FAD</keyword>
<keyword evidence="2" id="KW-0285">Flavoprotein</keyword>
<sequence>MTDTRHAPRRKSATARSWWGWGRTDQALPDGECAALASLIPGLPAEPLPVPDLGGIDLAPPRIAPPGSLAPLFSHDPEERAAHTYGKAYRDVVRALHGDLAAAPDLVAFPRTETELVDLLDWAATANVAAIPFGGGSSVVGGVEYRGGGHAAVLSLDLSAMDRVLEVDTASRAARIQAGVLGPDLEEQLRAHGGGLTLRHFPQSFEFSTLGGWLATRAGGHYATLHTHIDDFVESMRVVTPAGTSESWRLPGSGAGPSPDRLFLGSEGTLGVITEAWMRLQDRPVHKASAAVRFTDFAAAAEAVRAVSQSGLHPANCRLLDPGEAALSGAAHHGESVLVLGVESAHRPVDGQLAELLALAADLGGSVPAPSGPDAPDTPATGQSGDGSAAAGSGDAVGAWRSAFLRMPYVRDGLARMSAITETFETACTWDRFPALYEEVRTGIGAAVEEITGSAGLVNCRLTHVYPDGPAPYFTVIAAGRRGREAAMWDEIKTAAMEILARHGATVTHHHAVGRDHRPGYDRQRPEPFALALRAAKSALDPRGILNPGVLVDPLPGPTG</sequence>
<dbReference type="SUPFAM" id="SSF55103">
    <property type="entry name" value="FAD-linked oxidases, C-terminal domain"/>
    <property type="match status" value="1"/>
</dbReference>
<feature type="compositionally biased region" description="Low complexity" evidence="5">
    <location>
        <begin position="380"/>
        <end position="393"/>
    </location>
</feature>
<dbReference type="Gene3D" id="3.30.300.330">
    <property type="match status" value="1"/>
</dbReference>
<comment type="similarity">
    <text evidence="1">Belongs to the FAD-binding oxidoreductase/transferase type 4 family.</text>
</comment>
<dbReference type="PANTHER" id="PTHR46568:SF1">
    <property type="entry name" value="ALKYLDIHYDROXYACETONEPHOSPHATE SYNTHASE, PEROXISOMAL"/>
    <property type="match status" value="1"/>
</dbReference>
<dbReference type="RefSeq" id="WP_241059760.1">
    <property type="nucleotide sequence ID" value="NZ_JAKWJU010000002.1"/>
</dbReference>
<dbReference type="Pfam" id="PF01565">
    <property type="entry name" value="FAD_binding_4"/>
    <property type="match status" value="1"/>
</dbReference>
<feature type="domain" description="FAD-binding PCMH-type" evidence="6">
    <location>
        <begin position="100"/>
        <end position="283"/>
    </location>
</feature>
<dbReference type="Gene3D" id="3.30.465.10">
    <property type="match status" value="1"/>
</dbReference>